<organism evidence="1 2">
    <name type="scientific">Camellia lanceoleosa</name>
    <dbReference type="NCBI Taxonomy" id="1840588"/>
    <lineage>
        <taxon>Eukaryota</taxon>
        <taxon>Viridiplantae</taxon>
        <taxon>Streptophyta</taxon>
        <taxon>Embryophyta</taxon>
        <taxon>Tracheophyta</taxon>
        <taxon>Spermatophyta</taxon>
        <taxon>Magnoliopsida</taxon>
        <taxon>eudicotyledons</taxon>
        <taxon>Gunneridae</taxon>
        <taxon>Pentapetalae</taxon>
        <taxon>asterids</taxon>
        <taxon>Ericales</taxon>
        <taxon>Theaceae</taxon>
        <taxon>Camellia</taxon>
    </lineage>
</organism>
<name>A0ACC0GRU9_9ERIC</name>
<keyword evidence="2" id="KW-1185">Reference proteome</keyword>
<gene>
    <name evidence="1" type="ORF">LOK49_LG08G00197</name>
</gene>
<protein>
    <submittedName>
        <fullName evidence="1">Uncharacterized protein</fullName>
    </submittedName>
</protein>
<sequence>MSCLFKAPIASLFREYCSSIKLSDASKNLGKKFATGASVVKGPTENEQIDVQGDIFMDIVEFITETWPDFDVTFPALPCSILSLDAMDISGEQHLDVKHDIVKKRLDTHGNVIEERQDGIGAPKIEKPLQRHGGRLEHNETYCGSCYGAEVSDDDCCNSCDEVRELYRKKGWALSNPDSIDQRNNDCKGGIMEQWHQKLHNNTSSDDVVIFQALIDFINNDFDVSIYWKTLNDNGITKECLLSYDREICSEPNFRRDRKDGLLRDLRNYIRTLKEPIHVTQLVRKTAFVMQGFT</sequence>
<dbReference type="EMBL" id="CM045766">
    <property type="protein sequence ID" value="KAI8003895.1"/>
    <property type="molecule type" value="Genomic_DNA"/>
</dbReference>
<comment type="caution">
    <text evidence="1">The sequence shown here is derived from an EMBL/GenBank/DDBJ whole genome shotgun (WGS) entry which is preliminary data.</text>
</comment>
<accession>A0ACC0GRU9</accession>
<proteinExistence type="predicted"/>
<evidence type="ECO:0000313" key="2">
    <source>
        <dbReference type="Proteomes" id="UP001060215"/>
    </source>
</evidence>
<reference evidence="1 2" key="1">
    <citation type="journal article" date="2022" name="Plant J.">
        <title>Chromosome-level genome of Camellia lanceoleosa provides a valuable resource for understanding genome evolution and self-incompatibility.</title>
        <authorList>
            <person name="Gong W."/>
            <person name="Xiao S."/>
            <person name="Wang L."/>
            <person name="Liao Z."/>
            <person name="Chang Y."/>
            <person name="Mo W."/>
            <person name="Hu G."/>
            <person name="Li W."/>
            <person name="Zhao G."/>
            <person name="Zhu H."/>
            <person name="Hu X."/>
            <person name="Ji K."/>
            <person name="Xiang X."/>
            <person name="Song Q."/>
            <person name="Yuan D."/>
            <person name="Jin S."/>
            <person name="Zhang L."/>
        </authorList>
    </citation>
    <scope>NUCLEOTIDE SEQUENCE [LARGE SCALE GENOMIC DNA]</scope>
    <source>
        <strain evidence="1">SQ_2022a</strain>
    </source>
</reference>
<evidence type="ECO:0000313" key="1">
    <source>
        <dbReference type="EMBL" id="KAI8003895.1"/>
    </source>
</evidence>
<dbReference type="Proteomes" id="UP001060215">
    <property type="component" value="Chromosome 9"/>
</dbReference>